<dbReference type="RefSeq" id="WP_146513256.1">
    <property type="nucleotide sequence ID" value="NZ_SJPI01000001.1"/>
</dbReference>
<evidence type="ECO:0000256" key="1">
    <source>
        <dbReference type="SAM" id="SignalP"/>
    </source>
</evidence>
<feature type="domain" description="SLA1 homology" evidence="2">
    <location>
        <begin position="19"/>
        <end position="73"/>
    </location>
</feature>
<name>A0A5C5WQ05_9BACT</name>
<dbReference type="EMBL" id="SJPI01000001">
    <property type="protein sequence ID" value="TWT52964.1"/>
    <property type="molecule type" value="Genomic_DNA"/>
</dbReference>
<dbReference type="GO" id="GO:0042802">
    <property type="term" value="F:identical protein binding"/>
    <property type="evidence" value="ECO:0007669"/>
    <property type="project" value="InterPro"/>
</dbReference>
<dbReference type="OrthoDB" id="246401at2"/>
<accession>A0A5C5WQ05</accession>
<protein>
    <recommendedName>
        <fullName evidence="2">SLA1 homology domain-containing protein</fullName>
    </recommendedName>
</protein>
<dbReference type="AlphaFoldDB" id="A0A5C5WQ05"/>
<organism evidence="3 4">
    <name type="scientific">Rubripirellula amarantea</name>
    <dbReference type="NCBI Taxonomy" id="2527999"/>
    <lineage>
        <taxon>Bacteria</taxon>
        <taxon>Pseudomonadati</taxon>
        <taxon>Planctomycetota</taxon>
        <taxon>Planctomycetia</taxon>
        <taxon>Pirellulales</taxon>
        <taxon>Pirellulaceae</taxon>
        <taxon>Rubripirellula</taxon>
    </lineage>
</organism>
<dbReference type="Proteomes" id="UP000316598">
    <property type="component" value="Unassembled WGS sequence"/>
</dbReference>
<comment type="caution">
    <text evidence="3">The sequence shown here is derived from an EMBL/GenBank/DDBJ whole genome shotgun (WGS) entry which is preliminary data.</text>
</comment>
<dbReference type="Gene3D" id="2.30.30.700">
    <property type="entry name" value="SLA1 homology domain 1"/>
    <property type="match status" value="1"/>
</dbReference>
<dbReference type="GO" id="GO:0030674">
    <property type="term" value="F:protein-macromolecule adaptor activity"/>
    <property type="evidence" value="ECO:0007669"/>
    <property type="project" value="InterPro"/>
</dbReference>
<gene>
    <name evidence="3" type="ORF">Pla22_05920</name>
</gene>
<feature type="signal peptide" evidence="1">
    <location>
        <begin position="1"/>
        <end position="22"/>
    </location>
</feature>
<feature type="chain" id="PRO_5023063131" description="SLA1 homology domain-containing protein" evidence="1">
    <location>
        <begin position="23"/>
        <end position="306"/>
    </location>
</feature>
<dbReference type="GO" id="GO:0043130">
    <property type="term" value="F:ubiquitin binding"/>
    <property type="evidence" value="ECO:0007669"/>
    <property type="project" value="InterPro"/>
</dbReference>
<evidence type="ECO:0000259" key="2">
    <source>
        <dbReference type="Pfam" id="PF03983"/>
    </source>
</evidence>
<evidence type="ECO:0000313" key="4">
    <source>
        <dbReference type="Proteomes" id="UP000316598"/>
    </source>
</evidence>
<dbReference type="InterPro" id="IPR007131">
    <property type="entry name" value="SHD1"/>
</dbReference>
<keyword evidence="4" id="KW-1185">Reference proteome</keyword>
<proteinExistence type="predicted"/>
<dbReference type="GO" id="GO:0008092">
    <property type="term" value="F:cytoskeletal protein binding"/>
    <property type="evidence" value="ECO:0007669"/>
    <property type="project" value="InterPro"/>
</dbReference>
<keyword evidence="1" id="KW-0732">Signal</keyword>
<reference evidence="3 4" key="1">
    <citation type="submission" date="2019-02" db="EMBL/GenBank/DDBJ databases">
        <title>Deep-cultivation of Planctomycetes and their phenomic and genomic characterization uncovers novel biology.</title>
        <authorList>
            <person name="Wiegand S."/>
            <person name="Jogler M."/>
            <person name="Boedeker C."/>
            <person name="Pinto D."/>
            <person name="Vollmers J."/>
            <person name="Rivas-Marin E."/>
            <person name="Kohn T."/>
            <person name="Peeters S.H."/>
            <person name="Heuer A."/>
            <person name="Rast P."/>
            <person name="Oberbeckmann S."/>
            <person name="Bunk B."/>
            <person name="Jeske O."/>
            <person name="Meyerdierks A."/>
            <person name="Storesund J.E."/>
            <person name="Kallscheuer N."/>
            <person name="Luecker S."/>
            <person name="Lage O.M."/>
            <person name="Pohl T."/>
            <person name="Merkel B.J."/>
            <person name="Hornburger P."/>
            <person name="Mueller R.-W."/>
            <person name="Bruemmer F."/>
            <person name="Labrenz M."/>
            <person name="Spormann A.M."/>
            <person name="Op Den Camp H."/>
            <person name="Overmann J."/>
            <person name="Amann R."/>
            <person name="Jetten M.S.M."/>
            <person name="Mascher T."/>
            <person name="Medema M.H."/>
            <person name="Devos D.P."/>
            <person name="Kaster A.-K."/>
            <person name="Ovreas L."/>
            <person name="Rohde M."/>
            <person name="Galperin M.Y."/>
            <person name="Jogler C."/>
        </authorList>
    </citation>
    <scope>NUCLEOTIDE SEQUENCE [LARGE SCALE GENOMIC DNA]</scope>
    <source>
        <strain evidence="3 4">Pla22</strain>
    </source>
</reference>
<sequence precursor="true">MRTTILLLILLLFSVTSLPAHARTWTSANGHYTLDADAIAFNDTTVILKKENGDLVAVEVDELSESDREFLSSKEFGDDLAKSIDEMQTWTSVDGLKVRGRVLAFGRRDIAVSRQRGKVHVGDKAFGDLDELHQKVVLKVMSKLEGQEFASEHDLTKWAKGLGAEPKVYPLEGVLMQLESGDEIGVPFFMFSSEDLKVLQPGWQAWLESEKDVAMQNRESLMMQAEAMEYQRGNRQRQQIELLKLNMMAIANGITSLWEVGLQPGQGVYGRPTTAVINARDSLAASQMAVTRYPGYTVSFVRRVSR</sequence>
<evidence type="ECO:0000313" key="3">
    <source>
        <dbReference type="EMBL" id="TWT52964.1"/>
    </source>
</evidence>
<dbReference type="Pfam" id="PF03983">
    <property type="entry name" value="SHD1"/>
    <property type="match status" value="1"/>
</dbReference>